<keyword evidence="2" id="KW-0378">Hydrolase</keyword>
<evidence type="ECO:0000313" key="3">
    <source>
        <dbReference type="Proteomes" id="UP000286848"/>
    </source>
</evidence>
<keyword evidence="3" id="KW-1185">Reference proteome</keyword>
<dbReference type="AlphaFoldDB" id="A0A401IVQ5"/>
<reference evidence="2 3" key="1">
    <citation type="journal article" date="2019" name="Int. J. Syst. Evol. Microbiol.">
        <title>Lactobacillus salitolerans sp. nov., a novel lactic acid bacterium isolated from spent mushroom substrates.</title>
        <authorList>
            <person name="Tohno M."/>
            <person name="Tanizawa Y."/>
            <person name="Kojima Y."/>
            <person name="Sakamoto M."/>
            <person name="Nakamura Y."/>
            <person name="Ohkuma M."/>
            <person name="Kobayashi H."/>
        </authorList>
    </citation>
    <scope>NUCLEOTIDE SEQUENCE [LARGE SCALE GENOMIC DNA]</scope>
    <source>
        <strain evidence="2 3">YK43</strain>
    </source>
</reference>
<accession>A0A401IVQ5</accession>
<organism evidence="2 3">
    <name type="scientific">Ligilactobacillus salitolerans</name>
    <dbReference type="NCBI Taxonomy" id="1808352"/>
    <lineage>
        <taxon>Bacteria</taxon>
        <taxon>Bacillati</taxon>
        <taxon>Bacillota</taxon>
        <taxon>Bacilli</taxon>
        <taxon>Lactobacillales</taxon>
        <taxon>Lactobacillaceae</taxon>
        <taxon>Ligilactobacillus</taxon>
    </lineage>
</organism>
<evidence type="ECO:0000256" key="1">
    <source>
        <dbReference type="SAM" id="Coils"/>
    </source>
</evidence>
<dbReference type="RefSeq" id="WP_124978005.1">
    <property type="nucleotide sequence ID" value="NZ_BFFP01000041.1"/>
</dbReference>
<dbReference type="Proteomes" id="UP000286848">
    <property type="component" value="Unassembled WGS sequence"/>
</dbReference>
<protein>
    <submittedName>
        <fullName evidence="2">Exonuclease SbcC</fullName>
    </submittedName>
</protein>
<keyword evidence="1" id="KW-0175">Coiled coil</keyword>
<evidence type="ECO:0000313" key="2">
    <source>
        <dbReference type="EMBL" id="GBG95586.1"/>
    </source>
</evidence>
<feature type="coiled-coil region" evidence="1">
    <location>
        <begin position="222"/>
        <end position="249"/>
    </location>
</feature>
<name>A0A401IVQ5_9LACO</name>
<comment type="caution">
    <text evidence="2">The sequence shown here is derived from an EMBL/GenBank/DDBJ whole genome shotgun (WGS) entry which is preliminary data.</text>
</comment>
<dbReference type="OrthoDB" id="2248290at2"/>
<dbReference type="GO" id="GO:0004527">
    <property type="term" value="F:exonuclease activity"/>
    <property type="evidence" value="ECO:0007669"/>
    <property type="project" value="UniProtKB-KW"/>
</dbReference>
<keyword evidence="2" id="KW-0540">Nuclease</keyword>
<feature type="coiled-coil region" evidence="1">
    <location>
        <begin position="161"/>
        <end position="194"/>
    </location>
</feature>
<sequence>MVSTSEFELTDHDTATATVIQAVANKSHYLATLHRALEEQDDRLVYRLINSEKYAREIQQARHISGDPSNEMLVEDLADELSSFLSEKLITFLRSRYPFFYFEEVGTGKYQFFFGNWWGRRLFGNLDVLNVKFNFDEIEYKKLRRTFELESSQKRLNSSKIEQLSVQNDKLQELIDSQDERDQQKAELREQIKRTSSEKVMPWEAGKQREEKQQLVDRLSQLTDIDEDANNAYQEIRQNENRILELSKEDTLLGYEKQSIVAKFGNFENFEKQNDALYRDYIANLIATREQVSADE</sequence>
<gene>
    <name evidence="2" type="primary">sbcC</name>
    <name evidence="2" type="ORF">LFYK43_20450</name>
</gene>
<keyword evidence="2" id="KW-0269">Exonuclease</keyword>
<proteinExistence type="predicted"/>
<dbReference type="EMBL" id="BFFP01000041">
    <property type="protein sequence ID" value="GBG95586.1"/>
    <property type="molecule type" value="Genomic_DNA"/>
</dbReference>